<reference evidence="3 4" key="1">
    <citation type="submission" date="2023-01" db="EMBL/GenBank/DDBJ databases">
        <title>Novel species of the genus Asticcacaulis isolated from rivers.</title>
        <authorList>
            <person name="Lu H."/>
        </authorList>
    </citation>
    <scope>NUCLEOTIDE SEQUENCE [LARGE SCALE GENOMIC DNA]</scope>
    <source>
        <strain evidence="3 4">BYS171W</strain>
    </source>
</reference>
<evidence type="ECO:0000313" key="3">
    <source>
        <dbReference type="EMBL" id="MDC7683316.1"/>
    </source>
</evidence>
<protein>
    <submittedName>
        <fullName evidence="3">Helix-turn-helix transcriptional regulator</fullName>
    </submittedName>
</protein>
<dbReference type="Pfam" id="PF01381">
    <property type="entry name" value="HTH_3"/>
    <property type="match status" value="1"/>
</dbReference>
<evidence type="ECO:0000259" key="2">
    <source>
        <dbReference type="PROSITE" id="PS50943"/>
    </source>
</evidence>
<dbReference type="Gene3D" id="1.10.260.40">
    <property type="entry name" value="lambda repressor-like DNA-binding domains"/>
    <property type="match status" value="1"/>
</dbReference>
<feature type="compositionally biased region" description="Polar residues" evidence="1">
    <location>
        <begin position="1"/>
        <end position="11"/>
    </location>
</feature>
<organism evidence="3 4">
    <name type="scientific">Asticcacaulis aquaticus</name>
    <dbReference type="NCBI Taxonomy" id="2984212"/>
    <lineage>
        <taxon>Bacteria</taxon>
        <taxon>Pseudomonadati</taxon>
        <taxon>Pseudomonadota</taxon>
        <taxon>Alphaproteobacteria</taxon>
        <taxon>Caulobacterales</taxon>
        <taxon>Caulobacteraceae</taxon>
        <taxon>Asticcacaulis</taxon>
    </lineage>
</organism>
<feature type="domain" description="HTH cro/C1-type" evidence="2">
    <location>
        <begin position="25"/>
        <end position="79"/>
    </location>
</feature>
<evidence type="ECO:0000313" key="4">
    <source>
        <dbReference type="Proteomes" id="UP001214854"/>
    </source>
</evidence>
<dbReference type="EMBL" id="JAQQKX010000005">
    <property type="protein sequence ID" value="MDC7683316.1"/>
    <property type="molecule type" value="Genomic_DNA"/>
</dbReference>
<proteinExistence type="predicted"/>
<gene>
    <name evidence="3" type="ORF">PQU92_08510</name>
</gene>
<accession>A0ABT5HV55</accession>
<dbReference type="Proteomes" id="UP001214854">
    <property type="component" value="Unassembled WGS sequence"/>
</dbReference>
<dbReference type="PROSITE" id="PS50943">
    <property type="entry name" value="HTH_CROC1"/>
    <property type="match status" value="1"/>
</dbReference>
<dbReference type="SMART" id="SM00530">
    <property type="entry name" value="HTH_XRE"/>
    <property type="match status" value="1"/>
</dbReference>
<keyword evidence="4" id="KW-1185">Reference proteome</keyword>
<comment type="caution">
    <text evidence="3">The sequence shown here is derived from an EMBL/GenBank/DDBJ whole genome shotgun (WGS) entry which is preliminary data.</text>
</comment>
<feature type="region of interest" description="Disordered" evidence="1">
    <location>
        <begin position="1"/>
        <end position="20"/>
    </location>
</feature>
<dbReference type="InterPro" id="IPR010982">
    <property type="entry name" value="Lambda_DNA-bd_dom_sf"/>
</dbReference>
<dbReference type="SUPFAM" id="SSF47413">
    <property type="entry name" value="lambda repressor-like DNA-binding domains"/>
    <property type="match status" value="1"/>
</dbReference>
<name>A0ABT5HV55_9CAUL</name>
<dbReference type="InterPro" id="IPR001387">
    <property type="entry name" value="Cro/C1-type_HTH"/>
</dbReference>
<evidence type="ECO:0000256" key="1">
    <source>
        <dbReference type="SAM" id="MobiDB-lite"/>
    </source>
</evidence>
<dbReference type="CDD" id="cd00093">
    <property type="entry name" value="HTH_XRE"/>
    <property type="match status" value="1"/>
</dbReference>
<sequence length="151" mass="16770">MENQENQSQPSRGIHPVDHHVGRAIRRRRKALGLTQLELALAVGKTFQQIQKYERGTNRVSASVLYDMATFLRCPIARFFDGIGNSEQTEPASMDDASTAHFLLTAEGAGLVRHFPTISSPDIRRKITELVKAIVADHRETSVEPLHGNGI</sequence>
<dbReference type="RefSeq" id="WP_272747790.1">
    <property type="nucleotide sequence ID" value="NZ_JAQQKX010000005.1"/>
</dbReference>